<gene>
    <name evidence="2" type="ORF">C8F04DRAFT_1178340</name>
</gene>
<organism evidence="2 3">
    <name type="scientific">Mycena alexandri</name>
    <dbReference type="NCBI Taxonomy" id="1745969"/>
    <lineage>
        <taxon>Eukaryota</taxon>
        <taxon>Fungi</taxon>
        <taxon>Dikarya</taxon>
        <taxon>Basidiomycota</taxon>
        <taxon>Agaricomycotina</taxon>
        <taxon>Agaricomycetes</taxon>
        <taxon>Agaricomycetidae</taxon>
        <taxon>Agaricales</taxon>
        <taxon>Marasmiineae</taxon>
        <taxon>Mycenaceae</taxon>
        <taxon>Mycena</taxon>
    </lineage>
</organism>
<reference evidence="2" key="1">
    <citation type="submission" date="2023-03" db="EMBL/GenBank/DDBJ databases">
        <title>Massive genome expansion in bonnet fungi (Mycena s.s.) driven by repeated elements and novel gene families across ecological guilds.</title>
        <authorList>
            <consortium name="Lawrence Berkeley National Laboratory"/>
            <person name="Harder C.B."/>
            <person name="Miyauchi S."/>
            <person name="Viragh M."/>
            <person name="Kuo A."/>
            <person name="Thoen E."/>
            <person name="Andreopoulos B."/>
            <person name="Lu D."/>
            <person name="Skrede I."/>
            <person name="Drula E."/>
            <person name="Henrissat B."/>
            <person name="Morin E."/>
            <person name="Kohler A."/>
            <person name="Barry K."/>
            <person name="LaButti K."/>
            <person name="Morin E."/>
            <person name="Salamov A."/>
            <person name="Lipzen A."/>
            <person name="Mereny Z."/>
            <person name="Hegedus B."/>
            <person name="Baldrian P."/>
            <person name="Stursova M."/>
            <person name="Weitz H."/>
            <person name="Taylor A."/>
            <person name="Grigoriev I.V."/>
            <person name="Nagy L.G."/>
            <person name="Martin F."/>
            <person name="Kauserud H."/>
        </authorList>
    </citation>
    <scope>NUCLEOTIDE SEQUENCE</scope>
    <source>
        <strain evidence="2">CBHHK200</strain>
    </source>
</reference>
<dbReference type="EMBL" id="JARJCM010000024">
    <property type="protein sequence ID" value="KAJ7039988.1"/>
    <property type="molecule type" value="Genomic_DNA"/>
</dbReference>
<protein>
    <submittedName>
        <fullName evidence="2">Uncharacterized protein</fullName>
    </submittedName>
</protein>
<evidence type="ECO:0000256" key="1">
    <source>
        <dbReference type="SAM" id="MobiDB-lite"/>
    </source>
</evidence>
<accession>A0AAD6T5T7</accession>
<sequence length="247" mass="26525">MGRGGAGGGWRRLRALPGPTYSPGALDDNVLEREEAVMTVPWRKGGAVQRDTQLGGVRGLGSMGVHLNTARGALAQLDRDTALTRLDLDAACARLWLDPGGERNPATRPPSQLNTRHTGRHPTDESVVLVLVTILGGGGQGEGEVEEEEEGGEGKCGRLQWWHFEQRWRAQGRADTRYCRQSVEGSGHVGGSMPWLVSACAGKGGAGHIVGRWIWPKLGWVATGGPDHGGSSWRDVIIGHIVTHHDY</sequence>
<keyword evidence="3" id="KW-1185">Reference proteome</keyword>
<evidence type="ECO:0000313" key="2">
    <source>
        <dbReference type="EMBL" id="KAJ7039988.1"/>
    </source>
</evidence>
<feature type="compositionally biased region" description="Gly residues" evidence="1">
    <location>
        <begin position="1"/>
        <end position="10"/>
    </location>
</feature>
<feature type="region of interest" description="Disordered" evidence="1">
    <location>
        <begin position="97"/>
        <end position="120"/>
    </location>
</feature>
<name>A0AAD6T5T7_9AGAR</name>
<feature type="region of interest" description="Disordered" evidence="1">
    <location>
        <begin position="1"/>
        <end position="24"/>
    </location>
</feature>
<evidence type="ECO:0000313" key="3">
    <source>
        <dbReference type="Proteomes" id="UP001218188"/>
    </source>
</evidence>
<proteinExistence type="predicted"/>
<comment type="caution">
    <text evidence="2">The sequence shown here is derived from an EMBL/GenBank/DDBJ whole genome shotgun (WGS) entry which is preliminary data.</text>
</comment>
<dbReference type="Proteomes" id="UP001218188">
    <property type="component" value="Unassembled WGS sequence"/>
</dbReference>
<dbReference type="AlphaFoldDB" id="A0AAD6T5T7"/>